<dbReference type="Pfam" id="PF04256">
    <property type="entry name" value="DUF434"/>
    <property type="match status" value="1"/>
</dbReference>
<feature type="domain" description="DUF5616" evidence="2">
    <location>
        <begin position="65"/>
        <end position="199"/>
    </location>
</feature>
<feature type="domain" description="DUF434" evidence="1">
    <location>
        <begin position="6"/>
        <end position="58"/>
    </location>
</feature>
<dbReference type="EMBL" id="DQWQ01000047">
    <property type="protein sequence ID" value="HDD35351.1"/>
    <property type="molecule type" value="Genomic_DNA"/>
</dbReference>
<dbReference type="Proteomes" id="UP000885706">
    <property type="component" value="Unassembled WGS sequence"/>
</dbReference>
<proteinExistence type="predicted"/>
<feature type="non-terminal residue" evidence="3">
    <location>
        <position position="225"/>
    </location>
</feature>
<organism evidence="3">
    <name type="scientific">Desulfofervidus auxilii</name>
    <dbReference type="NCBI Taxonomy" id="1621989"/>
    <lineage>
        <taxon>Bacteria</taxon>
        <taxon>Pseudomonadati</taxon>
        <taxon>Thermodesulfobacteriota</taxon>
        <taxon>Candidatus Desulfofervidia</taxon>
        <taxon>Candidatus Desulfofervidales</taxon>
        <taxon>Candidatus Desulfofervidaceae</taxon>
        <taxon>Candidatus Desulfofervidus</taxon>
    </lineage>
</organism>
<dbReference type="PANTHER" id="PTHR42252:SF1">
    <property type="entry name" value="DUF434 DOMAIN-CONTAINING PROTEIN"/>
    <property type="match status" value="1"/>
</dbReference>
<protein>
    <submittedName>
        <fullName evidence="3">DUF434 domain-containing protein</fullName>
    </submittedName>
</protein>
<evidence type="ECO:0000313" key="3">
    <source>
        <dbReference type="EMBL" id="HDD35351.1"/>
    </source>
</evidence>
<name>A0A7V0IA17_DESA2</name>
<reference evidence="3" key="1">
    <citation type="journal article" date="2020" name="mSystems">
        <title>Genome- and Community-Level Interaction Insights into Carbon Utilization and Element Cycling Functions of Hydrothermarchaeota in Hydrothermal Sediment.</title>
        <authorList>
            <person name="Zhou Z."/>
            <person name="Liu Y."/>
            <person name="Xu W."/>
            <person name="Pan J."/>
            <person name="Luo Z.H."/>
            <person name="Li M."/>
        </authorList>
    </citation>
    <scope>NUCLEOTIDE SEQUENCE [LARGE SCALE GENOMIC DNA]</scope>
    <source>
        <strain evidence="3">HyVt-113</strain>
    </source>
</reference>
<dbReference type="InterPro" id="IPR041652">
    <property type="entry name" value="DUF5616"/>
</dbReference>
<evidence type="ECO:0000259" key="1">
    <source>
        <dbReference type="Pfam" id="PF04256"/>
    </source>
</evidence>
<dbReference type="AlphaFoldDB" id="A0A7V0IA17"/>
<dbReference type="Pfam" id="PF18481">
    <property type="entry name" value="DUF5616"/>
    <property type="match status" value="1"/>
</dbReference>
<sequence>MKFPDQAIKQLRFLLTEGYELKQALHLIGNHYQLSVKHRKCLERGVCSVLKAKIRQRKKKGLLRLCGSKIGIDGHNVLITVESALKGGPLILADDGFIRDIAAVSSSYRPSSLTDKALVLILNVLTLYHPTSLNWYFDAPLAFSGNLAAMVRERLKEYGLTGDAQAVPVPEHYLIHYELIATSDRALIDKCVEVVDLAGEVIKFLNIPISFFNFRERDHINKNFL</sequence>
<accession>A0A7V0IA17</accession>
<comment type="caution">
    <text evidence="3">The sequence shown here is derived from an EMBL/GenBank/DDBJ whole genome shotgun (WGS) entry which is preliminary data.</text>
</comment>
<dbReference type="PANTHER" id="PTHR42252">
    <property type="entry name" value="DUF5616 DOMAIN-CONTAINING PROTEIN"/>
    <property type="match status" value="1"/>
</dbReference>
<gene>
    <name evidence="3" type="ORF">ENF30_00975</name>
</gene>
<dbReference type="InterPro" id="IPR007368">
    <property type="entry name" value="DUF434"/>
</dbReference>
<evidence type="ECO:0000259" key="2">
    <source>
        <dbReference type="Pfam" id="PF18481"/>
    </source>
</evidence>